<keyword evidence="1" id="KW-0472">Membrane</keyword>
<organism evidence="2">
    <name type="scientific">Schistocephalus solidus</name>
    <name type="common">Tapeworm</name>
    <dbReference type="NCBI Taxonomy" id="70667"/>
    <lineage>
        <taxon>Eukaryota</taxon>
        <taxon>Metazoa</taxon>
        <taxon>Spiralia</taxon>
        <taxon>Lophotrochozoa</taxon>
        <taxon>Platyhelminthes</taxon>
        <taxon>Cestoda</taxon>
        <taxon>Eucestoda</taxon>
        <taxon>Diphyllobothriidea</taxon>
        <taxon>Diphyllobothriidae</taxon>
        <taxon>Schistocephalus</taxon>
    </lineage>
</organism>
<feature type="transmembrane region" description="Helical" evidence="1">
    <location>
        <begin position="200"/>
        <end position="219"/>
    </location>
</feature>
<dbReference type="PANTHER" id="PTHR28658:SF3">
    <property type="entry name" value="TRANSMEMBRANE PROTEIN 180"/>
    <property type="match status" value="1"/>
</dbReference>
<feature type="transmembrane region" description="Helical" evidence="1">
    <location>
        <begin position="376"/>
        <end position="398"/>
    </location>
</feature>
<keyword evidence="1 2" id="KW-0812">Transmembrane</keyword>
<feature type="transmembrane region" description="Helical" evidence="1">
    <location>
        <begin position="350"/>
        <end position="369"/>
    </location>
</feature>
<evidence type="ECO:0000256" key="1">
    <source>
        <dbReference type="SAM" id="Phobius"/>
    </source>
</evidence>
<reference evidence="2" key="1">
    <citation type="submission" date="2016-01" db="EMBL/GenBank/DDBJ databases">
        <title>Reference transcriptome for the parasite Schistocephalus solidus: insights into the molecular evolution of parasitism.</title>
        <authorList>
            <person name="Hebert F.O."/>
            <person name="Grambauer S."/>
            <person name="Barber I."/>
            <person name="Landry C.R."/>
            <person name="Aubin-Horth N."/>
        </authorList>
    </citation>
    <scope>NUCLEOTIDE SEQUENCE</scope>
</reference>
<dbReference type="SUPFAM" id="SSF103473">
    <property type="entry name" value="MFS general substrate transporter"/>
    <property type="match status" value="1"/>
</dbReference>
<dbReference type="EMBL" id="GEEE01011826">
    <property type="protein sequence ID" value="JAP51399.1"/>
    <property type="molecule type" value="Transcribed_RNA"/>
</dbReference>
<feature type="transmembrane region" description="Helical" evidence="1">
    <location>
        <begin position="93"/>
        <end position="116"/>
    </location>
</feature>
<keyword evidence="1" id="KW-1133">Transmembrane helix</keyword>
<dbReference type="InterPro" id="IPR040035">
    <property type="entry name" value="TMEM180"/>
</dbReference>
<protein>
    <submittedName>
        <fullName evidence="2">Transmembrane protein 180</fullName>
    </submittedName>
</protein>
<name>A0A0X3PHZ2_SCHSO</name>
<evidence type="ECO:0000313" key="2">
    <source>
        <dbReference type="EMBL" id="JAP51399.1"/>
    </source>
</evidence>
<accession>A0A0X3PHZ2</accession>
<dbReference type="AlphaFoldDB" id="A0A0X3PHZ2"/>
<feature type="transmembrane region" description="Helical" evidence="1">
    <location>
        <begin position="12"/>
        <end position="36"/>
    </location>
</feature>
<sequence>MTYLVPSSVCVAYGVIFFCTSLLHNIFLVYHVQAFVSGFGLSKSSFWSAELVFLVWNAINDPLFGWLLDKNLLQEPSASSGTSQLTARRRSRMISIVGPILAITFLMIWFSCWLPGYPGCRLAIVLCLYDTATTLLDLQKGALLADLAVTQVDRSLLGSAASIGQMLSASGLVFITWLMGSLEDIDELSNKSRHEISHKFRFIASLLALVSAFGLWSAGRWLANLPNLTSGLHSAGSNRNADIYELKVVLHKPIPKHTGDSPSSRFNPSSNCPTIVSFFEKILQSQNFLAFSLMQALQVFHCHFNSNFFPLFAKSLLGPDTETLFCAILGTFSCLNATSEFDSPLVTIRFFLNLLGLSFVLPHISNVFLLKASETVGTYAVIRCLFMVKVVLGITLYLSGRGNWFILSIFLACNRIFTEGVCKLLSQIISDLVDEDFVLNDRVQPLSALMFGATSLLGRPGQTFAPLVGYSMLSALTGKELISESGSLVISASDNEAMGTEPRLPVAAGDELQFSSSTLPEASFILACSVPLLVGCLQLGIWSYYKLHGSNLLHIKTERLKRCGKKPSGDDKVVPKMPFSV</sequence>
<dbReference type="PANTHER" id="PTHR28658">
    <property type="entry name" value="TRANSMEMBRANE PROTEIN 180"/>
    <property type="match status" value="1"/>
</dbReference>
<dbReference type="InterPro" id="IPR036259">
    <property type="entry name" value="MFS_trans_sf"/>
</dbReference>
<feature type="transmembrane region" description="Helical" evidence="1">
    <location>
        <begin position="156"/>
        <end position="179"/>
    </location>
</feature>
<proteinExistence type="predicted"/>
<gene>
    <name evidence="2" type="primary">TM180</name>
    <name evidence="2" type="ORF">TR151048</name>
</gene>